<protein>
    <submittedName>
        <fullName evidence="1">Uncharacterized protein</fullName>
    </submittedName>
</protein>
<name>A0ABT7S1S7_9LACO</name>
<accession>A0ABT7S1S7</accession>
<reference evidence="1 2" key="1">
    <citation type="submission" date="2023-06" db="EMBL/GenBank/DDBJ databases">
        <title>Draft Genome Sequences of lactic acid bacteria strains isolated from fermented milk products.</title>
        <authorList>
            <person name="Elcheninov A.G."/>
            <person name="Klyukina A."/>
            <person name="Zayulina K.S."/>
            <person name="Gavirova L.A."/>
            <person name="Shcherbakova P.A."/>
            <person name="Shestakov A.I."/>
            <person name="Kublanov I.V."/>
            <person name="Kochetkova T.V."/>
        </authorList>
    </citation>
    <scope>NUCLEOTIDE SEQUENCE [LARGE SCALE GENOMIC DNA]</scope>
    <source>
        <strain evidence="1 2">TOM.81</strain>
    </source>
</reference>
<proteinExistence type="predicted"/>
<keyword evidence="2" id="KW-1185">Reference proteome</keyword>
<sequence>MNYLEQNIKLIHDMKLDNMENSFKHITGLKKTLLTINKSAIKIPESRQTYHTNTGNYLIRYDTINSTNKVSDREKYLLQLLILSNCIRRVSFYDLPLKIQQKYARANDYRAYIYEILPLRNARFDRLRKIKKDTPLNYSALCLIEGVELANQVFKRFTTYKGYYYFLPDSLELIANYVWKKHTATLNDIANFYLDNMLIRPKIYGKNMPLNRDEEVTYIISVLKALNDSGWWKKYDINIKRNGQLRRNKLQDVNGNTLVITEEKRKIKST</sequence>
<organism evidence="1 2">
    <name type="scientific">Leuconostoc falkenbergense</name>
    <dbReference type="NCBI Taxonomy" id="2766470"/>
    <lineage>
        <taxon>Bacteria</taxon>
        <taxon>Bacillati</taxon>
        <taxon>Bacillota</taxon>
        <taxon>Bacilli</taxon>
        <taxon>Lactobacillales</taxon>
        <taxon>Lactobacillaceae</taxon>
        <taxon>Leuconostoc</taxon>
    </lineage>
</organism>
<dbReference type="RefSeq" id="WP_289457245.1">
    <property type="nucleotide sequence ID" value="NZ_JAUCAQ010000037.1"/>
</dbReference>
<comment type="caution">
    <text evidence="1">The sequence shown here is derived from an EMBL/GenBank/DDBJ whole genome shotgun (WGS) entry which is preliminary data.</text>
</comment>
<evidence type="ECO:0000313" key="1">
    <source>
        <dbReference type="EMBL" id="MDM7647505.1"/>
    </source>
</evidence>
<evidence type="ECO:0000313" key="2">
    <source>
        <dbReference type="Proteomes" id="UP001242903"/>
    </source>
</evidence>
<dbReference type="EMBL" id="JAUCAQ010000037">
    <property type="protein sequence ID" value="MDM7647505.1"/>
    <property type="molecule type" value="Genomic_DNA"/>
</dbReference>
<dbReference type="Proteomes" id="UP001242903">
    <property type="component" value="Unassembled WGS sequence"/>
</dbReference>
<gene>
    <name evidence="1" type="ORF">QUE93_10850</name>
</gene>